<dbReference type="Proteomes" id="UP000775213">
    <property type="component" value="Unassembled WGS sequence"/>
</dbReference>
<dbReference type="Gene3D" id="2.80.10.50">
    <property type="match status" value="1"/>
</dbReference>
<evidence type="ECO:0000313" key="1">
    <source>
        <dbReference type="EMBL" id="KAH0454891.1"/>
    </source>
</evidence>
<comment type="caution">
    <text evidence="1">The sequence shown here is derived from an EMBL/GenBank/DDBJ whole genome shotgun (WGS) entry which is preliminary data.</text>
</comment>
<accession>A0AAV7GEH0</accession>
<protein>
    <submittedName>
        <fullName evidence="1">Uncharacterized protein</fullName>
    </submittedName>
</protein>
<dbReference type="PANTHER" id="PTHR31257:SF2">
    <property type="entry name" value="RICIN B-LIKE LECTIN EULS3"/>
    <property type="match status" value="1"/>
</dbReference>
<proteinExistence type="predicted"/>
<keyword evidence="2" id="KW-1185">Reference proteome</keyword>
<dbReference type="AlphaFoldDB" id="A0AAV7GEH0"/>
<dbReference type="PANTHER" id="PTHR31257">
    <property type="entry name" value="RICIN B-LIKE LECTIN EULS3"/>
    <property type="match status" value="1"/>
</dbReference>
<reference evidence="1 2" key="1">
    <citation type="journal article" date="2021" name="Hortic Res">
        <title>Chromosome-scale assembly of the Dendrobium chrysotoxum genome enhances the understanding of orchid evolution.</title>
        <authorList>
            <person name="Zhang Y."/>
            <person name="Zhang G.Q."/>
            <person name="Zhang D."/>
            <person name="Liu X.D."/>
            <person name="Xu X.Y."/>
            <person name="Sun W.H."/>
            <person name="Yu X."/>
            <person name="Zhu X."/>
            <person name="Wang Z.W."/>
            <person name="Zhao X."/>
            <person name="Zhong W.Y."/>
            <person name="Chen H."/>
            <person name="Yin W.L."/>
            <person name="Huang T."/>
            <person name="Niu S.C."/>
            <person name="Liu Z.J."/>
        </authorList>
    </citation>
    <scope>NUCLEOTIDE SEQUENCE [LARGE SCALE GENOMIC DNA]</scope>
    <source>
        <strain evidence="1">Lindl</strain>
    </source>
</reference>
<organism evidence="1 2">
    <name type="scientific">Dendrobium chrysotoxum</name>
    <name type="common">Orchid</name>
    <dbReference type="NCBI Taxonomy" id="161865"/>
    <lineage>
        <taxon>Eukaryota</taxon>
        <taxon>Viridiplantae</taxon>
        <taxon>Streptophyta</taxon>
        <taxon>Embryophyta</taxon>
        <taxon>Tracheophyta</taxon>
        <taxon>Spermatophyta</taxon>
        <taxon>Magnoliopsida</taxon>
        <taxon>Liliopsida</taxon>
        <taxon>Asparagales</taxon>
        <taxon>Orchidaceae</taxon>
        <taxon>Epidendroideae</taxon>
        <taxon>Malaxideae</taxon>
        <taxon>Dendrobiinae</taxon>
        <taxon>Dendrobium</taxon>
    </lineage>
</organism>
<dbReference type="InterPro" id="IPR035992">
    <property type="entry name" value="Ricin_B-like_lectins"/>
</dbReference>
<name>A0AAV7GEH0_DENCH</name>
<dbReference type="EMBL" id="JAGFBR010000015">
    <property type="protein sequence ID" value="KAH0454891.1"/>
    <property type="molecule type" value="Genomic_DNA"/>
</dbReference>
<sequence length="176" mass="19872">MGILVRSSSFKFSVISRQESQKNQCLVENITGILSQTVSCQWGRGTCPLTDDFAAKWHRIPSPMMLSLIPIGVIDFHIDSPRPKVLVASCLPHLPLSTVSLIPYDPHNPDVSVLWTESKDLGDGFRCIRMVNNILLNFDAFNGDEEHGGVHDGTIIVLWEWLKGKNQRWKIVPYFK</sequence>
<dbReference type="SUPFAM" id="SSF50370">
    <property type="entry name" value="Ricin B-like lectins"/>
    <property type="match status" value="1"/>
</dbReference>
<dbReference type="InterPro" id="IPR040249">
    <property type="entry name" value="Ricin_B-like_lectin_EULS3-like"/>
</dbReference>
<gene>
    <name evidence="1" type="ORF">IEQ34_016815</name>
</gene>
<evidence type="ECO:0000313" key="2">
    <source>
        <dbReference type="Proteomes" id="UP000775213"/>
    </source>
</evidence>